<dbReference type="AlphaFoldDB" id="A0A8T2A6I4"/>
<dbReference type="InterPro" id="IPR034161">
    <property type="entry name" value="Pepsin-like_plant"/>
</dbReference>
<evidence type="ECO:0000256" key="2">
    <source>
        <dbReference type="ARBA" id="ARBA00007447"/>
    </source>
</evidence>
<protein>
    <submittedName>
        <fullName evidence="10">Pentatricopeptide repeat</fullName>
    </submittedName>
</protein>
<dbReference type="InterPro" id="IPR032799">
    <property type="entry name" value="TAXi_C"/>
</dbReference>
<evidence type="ECO:0000313" key="10">
    <source>
        <dbReference type="EMBL" id="KAG7568295.1"/>
    </source>
</evidence>
<evidence type="ECO:0000256" key="8">
    <source>
        <dbReference type="PROSITE-ProRule" id="PRU00708"/>
    </source>
</evidence>
<evidence type="ECO:0000313" key="11">
    <source>
        <dbReference type="Proteomes" id="UP000694240"/>
    </source>
</evidence>
<evidence type="ECO:0000256" key="6">
    <source>
        <dbReference type="ARBA" id="ARBA00022801"/>
    </source>
</evidence>
<dbReference type="Proteomes" id="UP000694240">
    <property type="component" value="Chromosome 9"/>
</dbReference>
<evidence type="ECO:0000259" key="9">
    <source>
        <dbReference type="PROSITE" id="PS51767"/>
    </source>
</evidence>
<dbReference type="InterPro" id="IPR001969">
    <property type="entry name" value="Aspartic_peptidase_AS"/>
</dbReference>
<comment type="caution">
    <text evidence="10">The sequence shown here is derived from an EMBL/GenBank/DDBJ whole genome shotgun (WGS) entry which is preliminary data.</text>
</comment>
<keyword evidence="6" id="KW-0378">Hydrolase</keyword>
<dbReference type="NCBIfam" id="TIGR00756">
    <property type="entry name" value="PPR"/>
    <property type="match status" value="1"/>
</dbReference>
<sequence>MIDCCFKRWDFEELDLILKLMEKESVTLNLDSYKVLINGFTSYGKPEEAERLVSSMYDKKLRVETYLYNFIMNGYCRFGLVEKMYELHSKMSSRGVTPNKDTYWVLMNGLCKVGKVCEAMSLLNELRVNEFEIDGAMYITLEAVAEMSREGFLRDATICENLANALFEVHERGTNDASSPHGFTIDLIHRRSNASSSRVSNTQAGSPYADTVFDTYEYLMKLQIGTPPFEIEAALDTGSELIWTQCLPCVHCYDQKAPIFDPSKSSTFKEKRCNTHDHSCSYEIVYADKSYTQGTLATETVTIHSTSGEPFVMPETIIGCGGNNSGFRPSYSGIVGLTRGSLSLISQMGGAYPGFISYCFAGKGTSKINFGANAIVAGDGVVSTSMFVMTAKPGFYYLNLDAVSVGNTRIETQGTPFHSLKGNIVIDSGTPLTYFPVSYCNRVRKAVKRVVTANRVADPSRNDMLCYYSNTIEIFPVITMHFSGGADLVLDKYNMYMELNRGGVFCLAIISSPPHGFTIDLIHRRSNASSSRLSNTQLGSSPYADTVFDNSVYLMKLQLGTPPFEIEAVIDTGSEITWTQCLPCVHCYDQNAPIFDPSKSSTFKEKRCHDHSCPYEVDYFDKTYTKGTLATETVTIHSTSGEPFVMAETIIGCGRNNSWIRPSFGGFVGLNWGPLSLITQMGGEYPGLMSYCFAGNGTSKINFGTNAIVGGGGVVSTTMFVTTAKPGFYYLNLDAVSVGDTRIETLGTPFHALEGNIVIDSGTTLTYFPESYCNLVRQAVEHVVPAVPAADPTGNDLLCYYSNTIEIFPVITMHFSGGADLVLDKYNMYMESYSGGLFCLAIMSSSPHGFTIDLIHRRSNAYSSQVSDTQLGSPYANTVFDSSMYLMKLQVGTPPYEIEAVLDTGSELIWTQCLPCLHCYDQTAPIFDPSKSSTFKEKRCDTHDHSCPYEIVYNDKSYTKGTLATETVTIHSTSGEPFVMAETIIGCGRNNSVFSPSFSGIVGLNWGSLSLITQMGGAYPGLISYCFAGKGTSKINFGANAIVAGDGVVSTTMFVTTAKPGFYYLNLDAVSVGDTRIETLGTPFHALEGNIVIDSGSTYTYLPGSFCNLVREAVEYVVPAVRAADPMDNDMLCYYSDTIDIFPVITMHFSGGADLVLDKYNTYMESYSGGLFCLAIICNNPPQEAIFGNRAQNNFLVGYDSSSLLVSFSPTECSALWN</sequence>
<evidence type="ECO:0000256" key="3">
    <source>
        <dbReference type="ARBA" id="ARBA00022525"/>
    </source>
</evidence>
<feature type="domain" description="Peptidase A1" evidence="9">
    <location>
        <begin position="553"/>
        <end position="894"/>
    </location>
</feature>
<feature type="repeat" description="PPR" evidence="8">
    <location>
        <begin position="64"/>
        <end position="98"/>
    </location>
</feature>
<accession>A0A8T2A6I4</accession>
<feature type="repeat" description="PPR" evidence="8">
    <location>
        <begin position="99"/>
        <end position="133"/>
    </location>
</feature>
<dbReference type="PROSITE" id="PS51767">
    <property type="entry name" value="PEPTIDASE_A1"/>
    <property type="match status" value="3"/>
</dbReference>
<dbReference type="PANTHER" id="PTHR47967">
    <property type="entry name" value="OS07G0603500 PROTEIN-RELATED"/>
    <property type="match status" value="1"/>
</dbReference>
<evidence type="ECO:0000256" key="4">
    <source>
        <dbReference type="ARBA" id="ARBA00022670"/>
    </source>
</evidence>
<dbReference type="InterPro" id="IPR002885">
    <property type="entry name" value="PPR_rpt"/>
</dbReference>
<keyword evidence="11" id="KW-1185">Reference proteome</keyword>
<dbReference type="PROSITE" id="PS51375">
    <property type="entry name" value="PPR"/>
    <property type="match status" value="3"/>
</dbReference>
<dbReference type="Pfam" id="PF13041">
    <property type="entry name" value="PPR_2"/>
    <property type="match status" value="1"/>
</dbReference>
<dbReference type="Pfam" id="PF14543">
    <property type="entry name" value="TAXi_N"/>
    <property type="match status" value="3"/>
</dbReference>
<reference evidence="10 11" key="1">
    <citation type="submission" date="2020-12" db="EMBL/GenBank/DDBJ databases">
        <title>Concerted genomic and epigenomic changes stabilize Arabidopsis allopolyploids.</title>
        <authorList>
            <person name="Chen Z."/>
        </authorList>
    </citation>
    <scope>NUCLEOTIDE SEQUENCE [LARGE SCALE GENOMIC DNA]</scope>
    <source>
        <strain evidence="10">Allo738</strain>
        <tissue evidence="10">Leaf</tissue>
    </source>
</reference>
<name>A0A8T2A6I4_9BRAS</name>
<proteinExistence type="inferred from homology"/>
<dbReference type="PROSITE" id="PS00141">
    <property type="entry name" value="ASP_PROTEASE"/>
    <property type="match status" value="2"/>
</dbReference>
<keyword evidence="3" id="KW-0964">Secreted</keyword>
<feature type="domain" description="Peptidase A1" evidence="9">
    <location>
        <begin position="885"/>
        <end position="1209"/>
    </location>
</feature>
<evidence type="ECO:0000256" key="7">
    <source>
        <dbReference type="ARBA" id="ARBA00023180"/>
    </source>
</evidence>
<dbReference type="Pfam" id="PF14541">
    <property type="entry name" value="TAXi_C"/>
    <property type="match status" value="3"/>
</dbReference>
<dbReference type="InterPro" id="IPR032861">
    <property type="entry name" value="TAXi_N"/>
</dbReference>
<comment type="subcellular location">
    <subcellularLocation>
        <location evidence="1">Secreted</location>
    </subcellularLocation>
</comment>
<keyword evidence="5" id="KW-0064">Aspartyl protease</keyword>
<dbReference type="GO" id="GO:0004190">
    <property type="term" value="F:aspartic-type endopeptidase activity"/>
    <property type="evidence" value="ECO:0007669"/>
    <property type="project" value="UniProtKB-KW"/>
</dbReference>
<evidence type="ECO:0000256" key="1">
    <source>
        <dbReference type="ARBA" id="ARBA00004613"/>
    </source>
</evidence>
<dbReference type="InterPro" id="IPR033121">
    <property type="entry name" value="PEPTIDASE_A1"/>
</dbReference>
<feature type="repeat" description="PPR" evidence="8">
    <location>
        <begin position="29"/>
        <end position="63"/>
    </location>
</feature>
<feature type="domain" description="Peptidase A1" evidence="9">
    <location>
        <begin position="218"/>
        <end position="541"/>
    </location>
</feature>
<gene>
    <name evidence="10" type="ORF">ISN45_Aa04g011250</name>
</gene>
<keyword evidence="4" id="KW-0645">Protease</keyword>
<dbReference type="GO" id="GO:0006508">
    <property type="term" value="P:proteolysis"/>
    <property type="evidence" value="ECO:0007669"/>
    <property type="project" value="UniProtKB-KW"/>
</dbReference>
<keyword evidence="7" id="KW-0325">Glycoprotein</keyword>
<dbReference type="FunFam" id="2.40.70.10:FF:000031">
    <property type="entry name" value="Aspartyl protease AED1"/>
    <property type="match status" value="3"/>
</dbReference>
<dbReference type="FunFam" id="2.40.70.10:FF:000050">
    <property type="entry name" value="Aspartic proteinase CDR1"/>
    <property type="match status" value="1"/>
</dbReference>
<dbReference type="InterPro" id="IPR051708">
    <property type="entry name" value="Plant_Aspart_Prot_A1"/>
</dbReference>
<dbReference type="EMBL" id="JAEFBK010000009">
    <property type="protein sequence ID" value="KAG7568295.1"/>
    <property type="molecule type" value="Genomic_DNA"/>
</dbReference>
<dbReference type="Pfam" id="PF01535">
    <property type="entry name" value="PPR"/>
    <property type="match status" value="1"/>
</dbReference>
<dbReference type="CDD" id="cd05476">
    <property type="entry name" value="pepsin_A_like_plant"/>
    <property type="match status" value="3"/>
</dbReference>
<comment type="similarity">
    <text evidence="2">Belongs to the peptidase A1 family.</text>
</comment>
<organism evidence="10 11">
    <name type="scientific">Arabidopsis thaliana x Arabidopsis arenosa</name>
    <dbReference type="NCBI Taxonomy" id="1240361"/>
    <lineage>
        <taxon>Eukaryota</taxon>
        <taxon>Viridiplantae</taxon>
        <taxon>Streptophyta</taxon>
        <taxon>Embryophyta</taxon>
        <taxon>Tracheophyta</taxon>
        <taxon>Spermatophyta</taxon>
        <taxon>Magnoliopsida</taxon>
        <taxon>eudicotyledons</taxon>
        <taxon>Gunneridae</taxon>
        <taxon>Pentapetalae</taxon>
        <taxon>rosids</taxon>
        <taxon>malvids</taxon>
        <taxon>Brassicales</taxon>
        <taxon>Brassicaceae</taxon>
        <taxon>Camelineae</taxon>
        <taxon>Arabidopsis</taxon>
    </lineage>
</organism>
<dbReference type="PANTHER" id="PTHR47967:SF58">
    <property type="entry name" value="ASPARTIC PROTEINASE CDR1-LIKE PROTEIN-RELATED"/>
    <property type="match status" value="1"/>
</dbReference>
<dbReference type="GO" id="GO:0005576">
    <property type="term" value="C:extracellular region"/>
    <property type="evidence" value="ECO:0007669"/>
    <property type="project" value="UniProtKB-SubCell"/>
</dbReference>
<evidence type="ECO:0000256" key="5">
    <source>
        <dbReference type="ARBA" id="ARBA00022750"/>
    </source>
</evidence>